<keyword evidence="5 10" id="KW-0732">Signal</keyword>
<dbReference type="Proteomes" id="UP001217485">
    <property type="component" value="Unassembled WGS sequence"/>
</dbReference>
<organism evidence="12 13">
    <name type="scientific">Sorangium atrum</name>
    <dbReference type="NCBI Taxonomy" id="2995308"/>
    <lineage>
        <taxon>Bacteria</taxon>
        <taxon>Pseudomonadati</taxon>
        <taxon>Myxococcota</taxon>
        <taxon>Polyangia</taxon>
        <taxon>Polyangiales</taxon>
        <taxon>Polyangiaceae</taxon>
        <taxon>Sorangium</taxon>
    </lineage>
</organism>
<accession>A0ABT5CH12</accession>
<feature type="compositionally biased region" description="Gly residues" evidence="9">
    <location>
        <begin position="493"/>
        <end position="508"/>
    </location>
</feature>
<dbReference type="RefSeq" id="WP_272104189.1">
    <property type="nucleotide sequence ID" value="NZ_JAQNDK010000007.1"/>
</dbReference>
<evidence type="ECO:0000313" key="12">
    <source>
        <dbReference type="EMBL" id="MDC0685730.1"/>
    </source>
</evidence>
<dbReference type="PANTHER" id="PTHR40088:SF1">
    <property type="entry name" value="PECTATE LYASE PEL9"/>
    <property type="match status" value="1"/>
</dbReference>
<dbReference type="InterPro" id="IPR011050">
    <property type="entry name" value="Pectin_lyase_fold/virulence"/>
</dbReference>
<evidence type="ECO:0000259" key="11">
    <source>
        <dbReference type="Pfam" id="PF22842"/>
    </source>
</evidence>
<evidence type="ECO:0000256" key="8">
    <source>
        <dbReference type="ARBA" id="ARBA00038263"/>
    </source>
</evidence>
<keyword evidence="6" id="KW-0106">Calcium</keyword>
<evidence type="ECO:0000256" key="5">
    <source>
        <dbReference type="ARBA" id="ARBA00022729"/>
    </source>
</evidence>
<reference evidence="12 13" key="1">
    <citation type="submission" date="2023-01" db="EMBL/GenBank/DDBJ databases">
        <title>Minimal conservation of predation-associated metabolite biosynthetic gene clusters underscores biosynthetic potential of Myxococcota including descriptions for ten novel species: Archangium lansinium sp. nov., Myxococcus landrumus sp. nov., Nannocystis bai.</title>
        <authorList>
            <person name="Ahearne A."/>
            <person name="Stevens C."/>
            <person name="Dowd S."/>
        </authorList>
    </citation>
    <scope>NUCLEOTIDE SEQUENCE [LARGE SCALE GENOMIC DNA]</scope>
    <source>
        <strain evidence="12 13">WIWO2</strain>
    </source>
</reference>
<feature type="signal peptide" evidence="10">
    <location>
        <begin position="1"/>
        <end position="24"/>
    </location>
</feature>
<dbReference type="InterPro" id="IPR053868">
    <property type="entry name" value="Pel9A-like_beta_helix"/>
</dbReference>
<evidence type="ECO:0000256" key="4">
    <source>
        <dbReference type="ARBA" id="ARBA00022723"/>
    </source>
</evidence>
<dbReference type="Pfam" id="PF22842">
    <property type="entry name" value="Pel9A-like_beta_helix"/>
    <property type="match status" value="1"/>
</dbReference>
<dbReference type="Gene3D" id="2.160.20.10">
    <property type="entry name" value="Single-stranded right-handed beta-helix, Pectin lyase-like"/>
    <property type="match status" value="1"/>
</dbReference>
<feature type="compositionally biased region" description="Low complexity" evidence="9">
    <location>
        <begin position="509"/>
        <end position="518"/>
    </location>
</feature>
<proteinExistence type="inferred from homology"/>
<feature type="chain" id="PRO_5046507847" evidence="10">
    <location>
        <begin position="25"/>
        <end position="556"/>
    </location>
</feature>
<keyword evidence="4" id="KW-0479">Metal-binding</keyword>
<dbReference type="SUPFAM" id="SSF51126">
    <property type="entry name" value="Pectin lyase-like"/>
    <property type="match status" value="1"/>
</dbReference>
<name>A0ABT5CH12_9BACT</name>
<evidence type="ECO:0000256" key="3">
    <source>
        <dbReference type="ARBA" id="ARBA00022525"/>
    </source>
</evidence>
<feature type="domain" description="Pel9A-like right handed beta-helix region" evidence="11">
    <location>
        <begin position="25"/>
        <end position="338"/>
    </location>
</feature>
<gene>
    <name evidence="12" type="ORF">POL72_48955</name>
</gene>
<comment type="similarity">
    <text evidence="8">Belongs to the polysaccharide lyase 9 family.</text>
</comment>
<comment type="cofactor">
    <cofactor evidence="1">
        <name>Ca(2+)</name>
        <dbReference type="ChEBI" id="CHEBI:29108"/>
    </cofactor>
</comment>
<evidence type="ECO:0000256" key="9">
    <source>
        <dbReference type="SAM" id="MobiDB-lite"/>
    </source>
</evidence>
<evidence type="ECO:0000313" key="13">
    <source>
        <dbReference type="Proteomes" id="UP001217485"/>
    </source>
</evidence>
<feature type="compositionally biased region" description="Gly residues" evidence="9">
    <location>
        <begin position="450"/>
        <end position="470"/>
    </location>
</feature>
<dbReference type="EMBL" id="JAQNDK010000007">
    <property type="protein sequence ID" value="MDC0685730.1"/>
    <property type="molecule type" value="Genomic_DNA"/>
</dbReference>
<evidence type="ECO:0000256" key="10">
    <source>
        <dbReference type="SAM" id="SignalP"/>
    </source>
</evidence>
<keyword evidence="7" id="KW-0456">Lyase</keyword>
<evidence type="ECO:0000256" key="7">
    <source>
        <dbReference type="ARBA" id="ARBA00023239"/>
    </source>
</evidence>
<evidence type="ECO:0000256" key="2">
    <source>
        <dbReference type="ARBA" id="ARBA00004613"/>
    </source>
</evidence>
<evidence type="ECO:0000256" key="6">
    <source>
        <dbReference type="ARBA" id="ARBA00022837"/>
    </source>
</evidence>
<comment type="caution">
    <text evidence="12">The sequence shown here is derived from an EMBL/GenBank/DDBJ whole genome shotgun (WGS) entry which is preliminary data.</text>
</comment>
<comment type="subcellular location">
    <subcellularLocation>
        <location evidence="2">Secreted</location>
    </subcellularLocation>
</comment>
<keyword evidence="13" id="KW-1185">Reference proteome</keyword>
<dbReference type="PANTHER" id="PTHR40088">
    <property type="entry name" value="PECTATE LYASE (EUROFUNG)"/>
    <property type="match status" value="1"/>
</dbReference>
<sequence length="556" mass="56642">MNVRLLLSLSALGAPLLVATSGWAKDYYVAPAPAGNDANAGSEDAPFASMAKAQSVAMAGDVFYFKGGTYAYTEGTTTCSSGTATISGVVLNKSGSAGNPIRYWAAPGEKPVFDFDGIRDSCRIKGILVSGNYIHLKGLEIKGVRQNNNLNHESWGVWNQGSNNIFEALDVHHIMGAGIFIQRGSNNLVLNCDSHDNFDELTSNGAGESADGFGCHVGARETGNVFRGCRAWWNADDGYDFINSGAACLVENSWAWYNGYKPGTQTGIGNGNGFKGGGYGADPAKFPAEPAAHTVQNCLAAFNRAAGFYANHHPSTLYFYNNTSYGNRPDFNMLGMDSNGKDITVGVYRNNLAFGGTLFSNRNDADDANNSWTAGGVTVSNADFQNPSEMGLEAPRQADGSLPVLTNFRLAPDSDAIDKGVDVGLPYAGSAPDLGCFEAGLVETAGASGAGGAGGAGAGSGGTADTGSGGASASEGATSGGATSGDATSGGTTSVGGGGTSGTGGGGTSPSSADDSAGCACSMPGGHRPGAASLALLNLVLWTLRMRRKRRASASA</sequence>
<evidence type="ECO:0000256" key="1">
    <source>
        <dbReference type="ARBA" id="ARBA00001913"/>
    </source>
</evidence>
<protein>
    <submittedName>
        <fullName evidence="12">Right-handed parallel beta-helix repeat-containing protein</fullName>
    </submittedName>
</protein>
<dbReference type="InterPro" id="IPR012334">
    <property type="entry name" value="Pectin_lyas_fold"/>
</dbReference>
<keyword evidence="3" id="KW-0964">Secreted</keyword>
<dbReference type="InterPro" id="IPR052052">
    <property type="entry name" value="Polysaccharide_Lyase_9"/>
</dbReference>
<feature type="region of interest" description="Disordered" evidence="9">
    <location>
        <begin position="450"/>
        <end position="518"/>
    </location>
</feature>